<evidence type="ECO:0000313" key="2">
    <source>
        <dbReference type="Proteomes" id="UP001162992"/>
    </source>
</evidence>
<proteinExistence type="predicted"/>
<dbReference type="Proteomes" id="UP001162992">
    <property type="component" value="Chromosome 13"/>
</dbReference>
<protein>
    <submittedName>
        <fullName evidence="1">Uncharacterized protein</fullName>
    </submittedName>
</protein>
<keyword evidence="2" id="KW-1185">Reference proteome</keyword>
<organism evidence="1 2">
    <name type="scientific">Diphasiastrum complanatum</name>
    <name type="common">Issler's clubmoss</name>
    <name type="synonym">Lycopodium complanatum</name>
    <dbReference type="NCBI Taxonomy" id="34168"/>
    <lineage>
        <taxon>Eukaryota</taxon>
        <taxon>Viridiplantae</taxon>
        <taxon>Streptophyta</taxon>
        <taxon>Embryophyta</taxon>
        <taxon>Tracheophyta</taxon>
        <taxon>Lycopodiopsida</taxon>
        <taxon>Lycopodiales</taxon>
        <taxon>Lycopodiaceae</taxon>
        <taxon>Lycopodioideae</taxon>
        <taxon>Diphasiastrum</taxon>
    </lineage>
</organism>
<evidence type="ECO:0000313" key="1">
    <source>
        <dbReference type="EMBL" id="KAJ7534238.1"/>
    </source>
</evidence>
<reference evidence="2" key="1">
    <citation type="journal article" date="2024" name="Proc. Natl. Acad. Sci. U.S.A.">
        <title>Extraordinary preservation of gene collinearity over three hundred million years revealed in homosporous lycophytes.</title>
        <authorList>
            <person name="Li C."/>
            <person name="Wickell D."/>
            <person name="Kuo L.Y."/>
            <person name="Chen X."/>
            <person name="Nie B."/>
            <person name="Liao X."/>
            <person name="Peng D."/>
            <person name="Ji J."/>
            <person name="Jenkins J."/>
            <person name="Williams M."/>
            <person name="Shu S."/>
            <person name="Plott C."/>
            <person name="Barry K."/>
            <person name="Rajasekar S."/>
            <person name="Grimwood J."/>
            <person name="Han X."/>
            <person name="Sun S."/>
            <person name="Hou Z."/>
            <person name="He W."/>
            <person name="Dai G."/>
            <person name="Sun C."/>
            <person name="Schmutz J."/>
            <person name="Leebens-Mack J.H."/>
            <person name="Li F.W."/>
            <person name="Wang L."/>
        </authorList>
    </citation>
    <scope>NUCLEOTIDE SEQUENCE [LARGE SCALE GENOMIC DNA]</scope>
    <source>
        <strain evidence="2">cv. PW_Plant_1</strain>
    </source>
</reference>
<dbReference type="EMBL" id="CM055104">
    <property type="protein sequence ID" value="KAJ7534238.1"/>
    <property type="molecule type" value="Genomic_DNA"/>
</dbReference>
<name>A0ACC2BWU5_DIPCM</name>
<gene>
    <name evidence="1" type="ORF">O6H91_13G085200</name>
</gene>
<accession>A0ACC2BWU5</accession>
<sequence>MPGLSYQRSTASIETHLSYFFLLTTDHETLDRITSSDSVQPPKAQPCPLVPTKHKTCKPSYSQASWMMHIKEDECRGFHSYKWPVNSKSCPKQFNIENGDGDKDLATMVHDFIENGSCGCEHYDSNESDNISPSPEMLCNNLQLLLKQEPSMFALQSQVILPGVLTILLVVQALTSAFNSFERDIKSVVEVVLSTHNAKDIACKVENTECKGGCVRSFVAHHLRSLRYNAAICDIKWQNSGKLLGGEYEYIDVISDDGYEPGDRIVIDLDFQSQFEIARPTQHYLAALKLLPMIFVGPCKKLEEILCIMSEAAKYSLKQNSMHLPPWRTLDYMCAKWLTPCDRKLYDISSSLFKGHSNPHLILGQKERSLASSESNQCLELVKRIKASCHKDETERKVHDFKKFPSRVGKSYLIRKKSNAW</sequence>
<comment type="caution">
    <text evidence="1">The sequence shown here is derived from an EMBL/GenBank/DDBJ whole genome shotgun (WGS) entry which is preliminary data.</text>
</comment>